<reference evidence="4 5" key="1">
    <citation type="journal article" date="2011" name="Nat. Biotechnol.">
        <title>Comparative genomic analysis of the thermophilic biomass-degrading fungi Myceliophthora thermophila and Thielavia terrestris.</title>
        <authorList>
            <person name="Berka R.M."/>
            <person name="Grigoriev I.V."/>
            <person name="Otillar R."/>
            <person name="Salamov A."/>
            <person name="Grimwood J."/>
            <person name="Reid I."/>
            <person name="Ishmael N."/>
            <person name="John T."/>
            <person name="Darmond C."/>
            <person name="Moisan M.-C."/>
            <person name="Henrissat B."/>
            <person name="Coutinho P.M."/>
            <person name="Lombard V."/>
            <person name="Natvig D.O."/>
            <person name="Lindquist E."/>
            <person name="Schmutz J."/>
            <person name="Lucas S."/>
            <person name="Harris P."/>
            <person name="Powlowski J."/>
            <person name="Bellemare A."/>
            <person name="Taylor D."/>
            <person name="Butler G."/>
            <person name="de Vries R.P."/>
            <person name="Allijn I.E."/>
            <person name="van den Brink J."/>
            <person name="Ushinsky S."/>
            <person name="Storms R."/>
            <person name="Powell A.J."/>
            <person name="Paulsen I.T."/>
            <person name="Elbourne L.D.H."/>
            <person name="Baker S.E."/>
            <person name="Magnuson J."/>
            <person name="LaBoissiere S."/>
            <person name="Clutterbuck A.J."/>
            <person name="Martinez D."/>
            <person name="Wogulis M."/>
            <person name="de Leon A.L."/>
            <person name="Rey M.W."/>
            <person name="Tsang A."/>
        </authorList>
    </citation>
    <scope>NUCLEOTIDE SEQUENCE [LARGE SCALE GENOMIC DNA]</scope>
    <source>
        <strain evidence="5">ATCC 38088 / NRRL 8126</strain>
    </source>
</reference>
<dbReference type="RefSeq" id="XP_003649037.1">
    <property type="nucleotide sequence ID" value="XM_003648989.1"/>
</dbReference>
<accession>G2QSX6</accession>
<feature type="domain" description="DUF1996" evidence="3">
    <location>
        <begin position="34"/>
        <end position="289"/>
    </location>
</feature>
<dbReference type="HOGENOM" id="CLU_014722_1_1_1"/>
<feature type="signal peptide" evidence="2">
    <location>
        <begin position="1"/>
        <end position="18"/>
    </location>
</feature>
<organism evidence="4 5">
    <name type="scientific">Thermothielavioides terrestris (strain ATCC 38088 / NRRL 8126)</name>
    <name type="common">Thielavia terrestris</name>
    <dbReference type="NCBI Taxonomy" id="578455"/>
    <lineage>
        <taxon>Eukaryota</taxon>
        <taxon>Fungi</taxon>
        <taxon>Dikarya</taxon>
        <taxon>Ascomycota</taxon>
        <taxon>Pezizomycotina</taxon>
        <taxon>Sordariomycetes</taxon>
        <taxon>Sordariomycetidae</taxon>
        <taxon>Sordariales</taxon>
        <taxon>Chaetomiaceae</taxon>
        <taxon>Thermothielavioides</taxon>
        <taxon>Thermothielavioides terrestris</taxon>
    </lineage>
</organism>
<sequence>MRINISLAILVLLNGVAAFWRMECRGRLGVARLDPLISPGTVSQHAHAIHGSSGFSNDATHADLVNGECTSCIVTQDKSAYWAPNLYFKHANGTYEDVEQVGGMLAYYFLNPDAKNPNGKIQAFPNDFRMIAGDSTRRNYSLGDPQKPDPEKSRWAQLGQTTQYDLAQRALGFNCLDYSKAPEGSLQRHYLPNKTYLDANCPDGVRFELSFPSCWNGKDITSPDFKSHVAYPDLVLNGNCPDGFNVKLPGLFYETIWATNAFKGVDGEFVISNGDVQGYGYHGDFMSGWDANFLQEAVDQCTNLSGRVQDCPIFTLQTEDQQRQCKLTVPSALANEKVTGMIGNSLPGGVAIQLGPGPAIGNNPQTESASIPVPTVGYTPGTSVTGSSYLPGGVFAFGKTSTTNAAASSATPGVNALAEQHSSLTPSPTPTPSEPPVPAGYQLVRTDYVTNGNVVSKIVVIETVEYVMVATETVTVTATGGAEKSRRQLLHLHQHRHGSH</sequence>
<feature type="compositionally biased region" description="Pro residues" evidence="1">
    <location>
        <begin position="427"/>
        <end position="437"/>
    </location>
</feature>
<dbReference type="Proteomes" id="UP000008181">
    <property type="component" value="Chromosome 1"/>
</dbReference>
<evidence type="ECO:0000259" key="3">
    <source>
        <dbReference type="Pfam" id="PF09362"/>
    </source>
</evidence>
<dbReference type="eggNOG" id="ENOG502QW32">
    <property type="taxonomic scope" value="Eukaryota"/>
</dbReference>
<dbReference type="Pfam" id="PF09362">
    <property type="entry name" value="DUF1996"/>
    <property type="match status" value="1"/>
</dbReference>
<name>G2QSX6_THETT</name>
<gene>
    <name evidence="4" type="ORF">THITE_2107170</name>
</gene>
<feature type="chain" id="PRO_5003436599" description="DUF1996 domain-containing protein" evidence="2">
    <location>
        <begin position="19"/>
        <end position="500"/>
    </location>
</feature>
<dbReference type="EMBL" id="CP003009">
    <property type="protein sequence ID" value="AEO62701.1"/>
    <property type="molecule type" value="Genomic_DNA"/>
</dbReference>
<dbReference type="InterPro" id="IPR018535">
    <property type="entry name" value="DUF1996"/>
</dbReference>
<dbReference type="KEGG" id="ttt:THITE_2107170"/>
<proteinExistence type="predicted"/>
<keyword evidence="5" id="KW-1185">Reference proteome</keyword>
<dbReference type="PANTHER" id="PTHR43662:SF7">
    <property type="entry name" value="DUF1996 DOMAIN-CONTAINING PROTEIN"/>
    <property type="match status" value="1"/>
</dbReference>
<dbReference type="GeneID" id="11517475"/>
<protein>
    <recommendedName>
        <fullName evidence="3">DUF1996 domain-containing protein</fullName>
    </recommendedName>
</protein>
<dbReference type="OrthoDB" id="74764at2759"/>
<dbReference type="AlphaFoldDB" id="G2QSX6"/>
<keyword evidence="2" id="KW-0732">Signal</keyword>
<feature type="region of interest" description="Disordered" evidence="1">
    <location>
        <begin position="410"/>
        <end position="437"/>
    </location>
</feature>
<dbReference type="PANTHER" id="PTHR43662">
    <property type="match status" value="1"/>
</dbReference>
<evidence type="ECO:0000256" key="2">
    <source>
        <dbReference type="SAM" id="SignalP"/>
    </source>
</evidence>
<evidence type="ECO:0000313" key="5">
    <source>
        <dbReference type="Proteomes" id="UP000008181"/>
    </source>
</evidence>
<evidence type="ECO:0000256" key="1">
    <source>
        <dbReference type="SAM" id="MobiDB-lite"/>
    </source>
</evidence>
<evidence type="ECO:0000313" key="4">
    <source>
        <dbReference type="EMBL" id="AEO62701.1"/>
    </source>
</evidence>